<dbReference type="SMART" id="SM00408">
    <property type="entry name" value="IGc2"/>
    <property type="match status" value="2"/>
</dbReference>
<dbReference type="InterPro" id="IPR003599">
    <property type="entry name" value="Ig_sub"/>
</dbReference>
<dbReference type="GO" id="GO:0006955">
    <property type="term" value="P:immune response"/>
    <property type="evidence" value="ECO:0007669"/>
    <property type="project" value="TreeGrafter"/>
</dbReference>
<dbReference type="GeneID" id="109199766"/>
<dbReference type="SMART" id="SM00409">
    <property type="entry name" value="IG"/>
    <property type="match status" value="3"/>
</dbReference>
<evidence type="ECO:0000256" key="2">
    <source>
        <dbReference type="ARBA" id="ARBA00023157"/>
    </source>
</evidence>
<dbReference type="GO" id="GO:0009897">
    <property type="term" value="C:external side of plasma membrane"/>
    <property type="evidence" value="ECO:0007669"/>
    <property type="project" value="TreeGrafter"/>
</dbReference>
<feature type="domain" description="Ig-like" evidence="5">
    <location>
        <begin position="120"/>
        <end position="186"/>
    </location>
</feature>
<dbReference type="GO" id="GO:0007166">
    <property type="term" value="P:cell surface receptor signaling pathway"/>
    <property type="evidence" value="ECO:0007669"/>
    <property type="project" value="TreeGrafter"/>
</dbReference>
<evidence type="ECO:0000313" key="6">
    <source>
        <dbReference type="Ensembl" id="ENSONIP00000060053.1"/>
    </source>
</evidence>
<accession>A0A669DKS7</accession>
<dbReference type="OrthoDB" id="6151406at2759"/>
<protein>
    <submittedName>
        <fullName evidence="6">Fc receptor-like protein 5</fullName>
    </submittedName>
</protein>
<evidence type="ECO:0000259" key="5">
    <source>
        <dbReference type="PROSITE" id="PS50835"/>
    </source>
</evidence>
<name>A0A669DKS7_ORENI</name>
<organism evidence="6 7">
    <name type="scientific">Oreochromis niloticus</name>
    <name type="common">Nile tilapia</name>
    <name type="synonym">Tilapia nilotica</name>
    <dbReference type="NCBI Taxonomy" id="8128"/>
    <lineage>
        <taxon>Eukaryota</taxon>
        <taxon>Metazoa</taxon>
        <taxon>Chordata</taxon>
        <taxon>Craniata</taxon>
        <taxon>Vertebrata</taxon>
        <taxon>Euteleostomi</taxon>
        <taxon>Actinopterygii</taxon>
        <taxon>Neopterygii</taxon>
        <taxon>Teleostei</taxon>
        <taxon>Neoteleostei</taxon>
        <taxon>Acanthomorphata</taxon>
        <taxon>Ovalentaria</taxon>
        <taxon>Cichlomorphae</taxon>
        <taxon>Cichliformes</taxon>
        <taxon>Cichlidae</taxon>
        <taxon>African cichlids</taxon>
        <taxon>Pseudocrenilabrinae</taxon>
        <taxon>Oreochromini</taxon>
        <taxon>Oreochromis</taxon>
    </lineage>
</organism>
<gene>
    <name evidence="6" type="primary">LOC109199766</name>
</gene>
<dbReference type="PANTHER" id="PTHR11481">
    <property type="entry name" value="IMMUNOGLOBULIN FC RECEPTOR"/>
    <property type="match status" value="1"/>
</dbReference>
<dbReference type="KEGG" id="onl:109199766"/>
<evidence type="ECO:0000256" key="4">
    <source>
        <dbReference type="SAM" id="SignalP"/>
    </source>
</evidence>
<dbReference type="SUPFAM" id="SSF48726">
    <property type="entry name" value="Immunoglobulin"/>
    <property type="match status" value="2"/>
</dbReference>
<dbReference type="GO" id="GO:0004888">
    <property type="term" value="F:transmembrane signaling receptor activity"/>
    <property type="evidence" value="ECO:0007669"/>
    <property type="project" value="TreeGrafter"/>
</dbReference>
<evidence type="ECO:0000256" key="1">
    <source>
        <dbReference type="ARBA" id="ARBA00022729"/>
    </source>
</evidence>
<evidence type="ECO:0000313" key="7">
    <source>
        <dbReference type="Proteomes" id="UP000005207"/>
    </source>
</evidence>
<reference evidence="7" key="1">
    <citation type="submission" date="2012-01" db="EMBL/GenBank/DDBJ databases">
        <title>The Genome Sequence of Oreochromis niloticus (Nile Tilapia).</title>
        <authorList>
            <consortium name="Broad Institute Genome Assembly Team"/>
            <consortium name="Broad Institute Sequencing Platform"/>
            <person name="Di Palma F."/>
            <person name="Johnson J."/>
            <person name="Lander E.S."/>
            <person name="Lindblad-Toh K."/>
        </authorList>
    </citation>
    <scope>NUCLEOTIDE SEQUENCE [LARGE SCALE GENOMIC DNA]</scope>
</reference>
<keyword evidence="3" id="KW-0472">Membrane</keyword>
<dbReference type="InterPro" id="IPR007110">
    <property type="entry name" value="Ig-like_dom"/>
</dbReference>
<dbReference type="PANTHER" id="PTHR11481:SF64">
    <property type="entry name" value="FC RECEPTOR-LIKE PROTEIN 4"/>
    <property type="match status" value="1"/>
</dbReference>
<feature type="signal peptide" evidence="4">
    <location>
        <begin position="1"/>
        <end position="22"/>
    </location>
</feature>
<dbReference type="RefSeq" id="XP_019210638.1">
    <property type="nucleotide sequence ID" value="XM_019355093.2"/>
</dbReference>
<dbReference type="PROSITE" id="PS50835">
    <property type="entry name" value="IG_LIKE"/>
    <property type="match status" value="1"/>
</dbReference>
<keyword evidence="7" id="KW-1185">Reference proteome</keyword>
<keyword evidence="2" id="KW-1015">Disulfide bond</keyword>
<dbReference type="Gene3D" id="2.60.40.10">
    <property type="entry name" value="Immunoglobulins"/>
    <property type="match status" value="3"/>
</dbReference>
<dbReference type="InterPro" id="IPR003598">
    <property type="entry name" value="Ig_sub2"/>
</dbReference>
<reference evidence="6" key="2">
    <citation type="submission" date="2025-08" db="UniProtKB">
        <authorList>
            <consortium name="Ensembl"/>
        </authorList>
    </citation>
    <scope>IDENTIFICATION</scope>
</reference>
<dbReference type="Proteomes" id="UP000005207">
    <property type="component" value="Linkage group LG3"/>
</dbReference>
<dbReference type="Pfam" id="PF13927">
    <property type="entry name" value="Ig_3"/>
    <property type="match status" value="1"/>
</dbReference>
<proteinExistence type="predicted"/>
<dbReference type="InterPro" id="IPR036179">
    <property type="entry name" value="Ig-like_dom_sf"/>
</dbReference>
<feature type="chain" id="PRO_5025538648" evidence="4">
    <location>
        <begin position="23"/>
        <end position="341"/>
    </location>
</feature>
<dbReference type="InterPro" id="IPR013783">
    <property type="entry name" value="Ig-like_fold"/>
</dbReference>
<dbReference type="GeneTree" id="ENSGT00940000163711"/>
<dbReference type="Ensembl" id="ENSONIT00000081782.1">
    <property type="protein sequence ID" value="ENSONIP00000060053.1"/>
    <property type="gene ID" value="ENSONIG00000028038.1"/>
</dbReference>
<evidence type="ECO:0000256" key="3">
    <source>
        <dbReference type="SAM" id="Phobius"/>
    </source>
</evidence>
<feature type="transmembrane region" description="Helical" evidence="3">
    <location>
        <begin position="304"/>
        <end position="330"/>
    </location>
</feature>
<dbReference type="AlphaFoldDB" id="A0A669DKS7"/>
<keyword evidence="1 4" id="KW-0732">Signal</keyword>
<reference evidence="6" key="3">
    <citation type="submission" date="2025-09" db="UniProtKB">
        <authorList>
            <consortium name="Ensembl"/>
        </authorList>
    </citation>
    <scope>IDENTIFICATION</scope>
</reference>
<dbReference type="InParanoid" id="A0A669DKS7"/>
<keyword evidence="3" id="KW-0812">Transmembrane</keyword>
<dbReference type="InterPro" id="IPR050488">
    <property type="entry name" value="Ig_Fc_receptor"/>
</dbReference>
<sequence>MEMKTFFTWLLLNVFLLLTAHCSHSYASKTDPDILTVFPARLQFFEYESISFSCDGLNHQAKWRGVRNIEDFIPTCTNYTVTPTVNCTINNAFETDTGKYWCEDEDGWKSNALSITVTIGSVILESPAVPVMEGETINLYCRKKGAPLNQIADFYKNDLKIGTSYFGKMTIHNVSKSDEGLYKCTILEAGESPESWLIVINKTLEEQNQEDITVTLESPAHPVMEGETVVLSCLNETSASLPAVFYKDGLFIGTSSVGNMTIHQVYKSHEGLYKCTISGVGESSEKWLFVRGLPREACFCLDQFFHLLLLLRVVLTIVMVALLILLVGLLHCGKLGPKKNS</sequence>
<keyword evidence="3" id="KW-1133">Transmembrane helix</keyword>